<gene>
    <name evidence="2" type="ORF">EJ06DRAFT_480541</name>
</gene>
<dbReference type="AlphaFoldDB" id="A0A6G1HR23"/>
<evidence type="ECO:0000313" key="3">
    <source>
        <dbReference type="Proteomes" id="UP000799640"/>
    </source>
</evidence>
<protein>
    <recommendedName>
        <fullName evidence="4">F-box domain-containing protein</fullName>
    </recommendedName>
</protein>
<feature type="compositionally biased region" description="Low complexity" evidence="1">
    <location>
        <begin position="210"/>
        <end position="227"/>
    </location>
</feature>
<evidence type="ECO:0008006" key="4">
    <source>
        <dbReference type="Google" id="ProtNLM"/>
    </source>
</evidence>
<proteinExistence type="predicted"/>
<dbReference type="OrthoDB" id="5345494at2759"/>
<accession>A0A6G1HR23</accession>
<sequence length="487" mass="53080">METSIRTAPQYEPRPTLESLLSNAVVLRQIAPHLPPPARAALRVTSKHLHDIVTYSPDAHRYLDLSHIRRFNSRVLFAPTRRDITPNDEADSTSTLSQVPNAAVLYRTPLASRLTPHPHLPNVRTLILDTLPITTEFLGPILLNTTSLFNLRTLSIRQCPQLEERALARIIRHVVRPDRPAGTPAIKAIYFFGPKDQDQDHAPITPAPIPAARTSPRVVPRPVSSRSPSPPMGVTRVPSAWANATAPKGGGPAHVDKWYAPSGRMVRRTPNEEWAETLAACAGLIAFDTVLCRGPRHAPDYVVDPNAPHALAALPPMLATVALGPSGCAKCGETPEGKAHWGDAPPSWLPVLAPVGCHGEEVGRLQRPVCEAGKPMPGLVARCVECLRERWCERCSKWWCESCYTPGGAGLGEVLGVAETVVEGEHHHGKMGSKRECFGCGQTCSGCKELYIRACRKCNNEYCVVDNDGASGDACDWCNYSGRRSRV</sequence>
<dbReference type="EMBL" id="ML996700">
    <property type="protein sequence ID" value="KAF2398503.1"/>
    <property type="molecule type" value="Genomic_DNA"/>
</dbReference>
<reference evidence="2" key="1">
    <citation type="journal article" date="2020" name="Stud. Mycol.">
        <title>101 Dothideomycetes genomes: a test case for predicting lifestyles and emergence of pathogens.</title>
        <authorList>
            <person name="Haridas S."/>
            <person name="Albert R."/>
            <person name="Binder M."/>
            <person name="Bloem J."/>
            <person name="Labutti K."/>
            <person name="Salamov A."/>
            <person name="Andreopoulos B."/>
            <person name="Baker S."/>
            <person name="Barry K."/>
            <person name="Bills G."/>
            <person name="Bluhm B."/>
            <person name="Cannon C."/>
            <person name="Castanera R."/>
            <person name="Culley D."/>
            <person name="Daum C."/>
            <person name="Ezra D."/>
            <person name="Gonzalez J."/>
            <person name="Henrissat B."/>
            <person name="Kuo A."/>
            <person name="Liang C."/>
            <person name="Lipzen A."/>
            <person name="Lutzoni F."/>
            <person name="Magnuson J."/>
            <person name="Mondo S."/>
            <person name="Nolan M."/>
            <person name="Ohm R."/>
            <person name="Pangilinan J."/>
            <person name="Park H.-J."/>
            <person name="Ramirez L."/>
            <person name="Alfaro M."/>
            <person name="Sun H."/>
            <person name="Tritt A."/>
            <person name="Yoshinaga Y."/>
            <person name="Zwiers L.-H."/>
            <person name="Turgeon B."/>
            <person name="Goodwin S."/>
            <person name="Spatafora J."/>
            <person name="Crous P."/>
            <person name="Grigoriev I."/>
        </authorList>
    </citation>
    <scope>NUCLEOTIDE SEQUENCE</scope>
    <source>
        <strain evidence="2">CBS 262.69</strain>
    </source>
</reference>
<evidence type="ECO:0000256" key="1">
    <source>
        <dbReference type="SAM" id="MobiDB-lite"/>
    </source>
</evidence>
<name>A0A6G1HR23_9PEZI</name>
<feature type="region of interest" description="Disordered" evidence="1">
    <location>
        <begin position="198"/>
        <end position="234"/>
    </location>
</feature>
<evidence type="ECO:0000313" key="2">
    <source>
        <dbReference type="EMBL" id="KAF2398503.1"/>
    </source>
</evidence>
<organism evidence="2 3">
    <name type="scientific">Trichodelitschia bisporula</name>
    <dbReference type="NCBI Taxonomy" id="703511"/>
    <lineage>
        <taxon>Eukaryota</taxon>
        <taxon>Fungi</taxon>
        <taxon>Dikarya</taxon>
        <taxon>Ascomycota</taxon>
        <taxon>Pezizomycotina</taxon>
        <taxon>Dothideomycetes</taxon>
        <taxon>Dothideomycetes incertae sedis</taxon>
        <taxon>Phaeotrichales</taxon>
        <taxon>Phaeotrichaceae</taxon>
        <taxon>Trichodelitschia</taxon>
    </lineage>
</organism>
<keyword evidence="3" id="KW-1185">Reference proteome</keyword>
<dbReference type="Proteomes" id="UP000799640">
    <property type="component" value="Unassembled WGS sequence"/>
</dbReference>